<dbReference type="KEGG" id="pfy:PFICI_15375"/>
<dbReference type="OrthoDB" id="412402at2759"/>
<sequence>MSHQSEPKPPRLSTGVELEFAVIYVFHTRDASSSEAEEKIIDDDLPQPLEIEFPKGVHRPNLHDIGQEAVQEAIIKTLRDAGFPTEEAEVSGQKTQEARQLDPFRHCQVASDTTIKVIGLEGFKARLPLRYAAIEIGLPVEWESPLSFEVVRYMINLLASKFRIQINPTMGLHIHVGNGAAYMPFQWVKRISMMSWAAERLLATLHPPTRSFCTHCMSIRGYSPLAHGVQLEDHLEHNFEERLLCERYIARAVRFGEESTLWREAHIDKSTVEAFTRTRRSGCFESFIENSTLTTSVAIGATPSQSEMILPRVPDHMLSKPKRLNTFPRLKLPRYTEEDAEAMNRINGDVLSVADLAKDRGIWYGIEQIARTESSCQIEGMLHTNDRANYSFLQCSCLNMGHTGWSKKKTIEWRQGAGTMDARWVATWLRIVTGVSRFAMHSPTDEFLRIIRRCDYAEEGGSYDVLDLLEDIGLVAEAAIAGERIKNYRREWCQEYEDNS</sequence>
<evidence type="ECO:0000313" key="1">
    <source>
        <dbReference type="EMBL" id="ETS72983.1"/>
    </source>
</evidence>
<protein>
    <recommendedName>
        <fullName evidence="3">Amidoligase enzyme</fullName>
    </recommendedName>
</protein>
<proteinExistence type="predicted"/>
<dbReference type="RefSeq" id="XP_007842147.1">
    <property type="nucleotide sequence ID" value="XM_007843956.1"/>
</dbReference>
<keyword evidence="2" id="KW-1185">Reference proteome</keyword>
<dbReference type="Proteomes" id="UP000030651">
    <property type="component" value="Unassembled WGS sequence"/>
</dbReference>
<dbReference type="eggNOG" id="ENOG502SUNA">
    <property type="taxonomic scope" value="Eukaryota"/>
</dbReference>
<dbReference type="OMA" id="AWAQEEE"/>
<dbReference type="GeneID" id="19280388"/>
<dbReference type="AlphaFoldDB" id="W3WGE8"/>
<organism evidence="1 2">
    <name type="scientific">Pestalotiopsis fici (strain W106-1 / CGMCC3.15140)</name>
    <dbReference type="NCBI Taxonomy" id="1229662"/>
    <lineage>
        <taxon>Eukaryota</taxon>
        <taxon>Fungi</taxon>
        <taxon>Dikarya</taxon>
        <taxon>Ascomycota</taxon>
        <taxon>Pezizomycotina</taxon>
        <taxon>Sordariomycetes</taxon>
        <taxon>Xylariomycetidae</taxon>
        <taxon>Amphisphaeriales</taxon>
        <taxon>Sporocadaceae</taxon>
        <taxon>Pestalotiopsis</taxon>
    </lineage>
</organism>
<reference evidence="2" key="1">
    <citation type="journal article" date="2015" name="BMC Genomics">
        <title>Genomic and transcriptomic analysis of the endophytic fungus Pestalotiopsis fici reveals its lifestyle and high potential for synthesis of natural products.</title>
        <authorList>
            <person name="Wang X."/>
            <person name="Zhang X."/>
            <person name="Liu L."/>
            <person name="Xiang M."/>
            <person name="Wang W."/>
            <person name="Sun X."/>
            <person name="Che Y."/>
            <person name="Guo L."/>
            <person name="Liu G."/>
            <person name="Guo L."/>
            <person name="Wang C."/>
            <person name="Yin W.B."/>
            <person name="Stadler M."/>
            <person name="Zhang X."/>
            <person name="Liu X."/>
        </authorList>
    </citation>
    <scope>NUCLEOTIDE SEQUENCE [LARGE SCALE GENOMIC DNA]</scope>
    <source>
        <strain evidence="2">W106-1 / CGMCC3.15140</strain>
    </source>
</reference>
<dbReference type="PANTHER" id="PTHR36847">
    <property type="entry name" value="AMIDOLIGASE ENZYME"/>
    <property type="match status" value="1"/>
</dbReference>
<evidence type="ECO:0000313" key="2">
    <source>
        <dbReference type="Proteomes" id="UP000030651"/>
    </source>
</evidence>
<dbReference type="InParanoid" id="W3WGE8"/>
<accession>W3WGE8</accession>
<name>W3WGE8_PESFW</name>
<dbReference type="HOGENOM" id="CLU_027810_1_0_1"/>
<dbReference type="EMBL" id="KI912125">
    <property type="protein sequence ID" value="ETS72983.1"/>
    <property type="molecule type" value="Genomic_DNA"/>
</dbReference>
<gene>
    <name evidence="1" type="ORF">PFICI_15375</name>
</gene>
<dbReference type="PANTHER" id="PTHR36847:SF1">
    <property type="entry name" value="AMIDOLIGASE ENZYME"/>
    <property type="match status" value="1"/>
</dbReference>
<evidence type="ECO:0008006" key="3">
    <source>
        <dbReference type="Google" id="ProtNLM"/>
    </source>
</evidence>